<feature type="domain" description="Small ribosomal subunit protein uS15 N-terminal" evidence="5">
    <location>
        <begin position="1"/>
        <end position="54"/>
    </location>
</feature>
<evidence type="ECO:0000256" key="4">
    <source>
        <dbReference type="SAM" id="MobiDB-lite"/>
    </source>
</evidence>
<accession>A0A166EFF2</accession>
<gene>
    <name evidence="6" type="ORF">FIBSPDRAFT_1047937</name>
</gene>
<dbReference type="FunFam" id="4.10.860.130:FF:000001">
    <property type="entry name" value="40S ribosomal protein S13"/>
    <property type="match status" value="1"/>
</dbReference>
<dbReference type="EMBL" id="KV417601">
    <property type="protein sequence ID" value="KZP15708.1"/>
    <property type="molecule type" value="Genomic_DNA"/>
</dbReference>
<name>A0A166EFF2_9AGAM</name>
<dbReference type="InterPro" id="IPR012606">
    <property type="entry name" value="Ribosomal_uS15_N"/>
</dbReference>
<feature type="region of interest" description="Disordered" evidence="4">
    <location>
        <begin position="119"/>
        <end position="145"/>
    </location>
</feature>
<dbReference type="PANTHER" id="PTHR11885">
    <property type="entry name" value="RIBOSOMAL PROTEIN S15P/S13E"/>
    <property type="match status" value="1"/>
</dbReference>
<keyword evidence="3" id="KW-0687">Ribonucleoprotein</keyword>
<feature type="compositionally biased region" description="Low complexity" evidence="4">
    <location>
        <begin position="134"/>
        <end position="145"/>
    </location>
</feature>
<dbReference type="PANTHER" id="PTHR11885:SF6">
    <property type="entry name" value="SMALL RIBOSOMAL SUBUNIT PROTEIN US15"/>
    <property type="match status" value="1"/>
</dbReference>
<keyword evidence="7" id="KW-1185">Reference proteome</keyword>
<dbReference type="InterPro" id="IPR023029">
    <property type="entry name" value="Ribosomal_uS15_arc_euk"/>
</dbReference>
<dbReference type="STRING" id="436010.A0A166EFF2"/>
<dbReference type="GO" id="GO:0006412">
    <property type="term" value="P:translation"/>
    <property type="evidence" value="ECO:0007669"/>
    <property type="project" value="InterPro"/>
</dbReference>
<dbReference type="GO" id="GO:0070181">
    <property type="term" value="F:small ribosomal subunit rRNA binding"/>
    <property type="evidence" value="ECO:0007669"/>
    <property type="project" value="TreeGrafter"/>
</dbReference>
<evidence type="ECO:0000313" key="6">
    <source>
        <dbReference type="EMBL" id="KZP15708.1"/>
    </source>
</evidence>
<dbReference type="SMART" id="SM01386">
    <property type="entry name" value="Ribosomal_S13_N"/>
    <property type="match status" value="1"/>
</dbReference>
<dbReference type="AlphaFoldDB" id="A0A166EFF2"/>
<protein>
    <recommendedName>
        <fullName evidence="5">Small ribosomal subunit protein uS15 N-terminal domain-containing protein</fullName>
    </recommendedName>
</protein>
<sequence length="184" mass="19840">MGRAHASGKGICLPYRRGPGLKPPADAVEHIIKLARKGLTPTAIGVTLCDSHGIPQVRFVTGNKLKILRVLKSNDASPPQSSCADCAFFFPSLCCSFVLPPSFTDTFLFGGRIGTAHPRGPLVPRQKGGRCAQEPRGQPQGQGLQVPPHLIESRIHRLARYYKTKQKIAPAFKYDSATASTLIA</sequence>
<dbReference type="Pfam" id="PF08069">
    <property type="entry name" value="Ribosomal_S13_N"/>
    <property type="match status" value="1"/>
</dbReference>
<comment type="similarity">
    <text evidence="1">Belongs to the universal ribosomal protein uS15 family.</text>
</comment>
<keyword evidence="2" id="KW-0689">Ribosomal protein</keyword>
<evidence type="ECO:0000256" key="3">
    <source>
        <dbReference type="ARBA" id="ARBA00023274"/>
    </source>
</evidence>
<dbReference type="GO" id="GO:0005730">
    <property type="term" value="C:nucleolus"/>
    <property type="evidence" value="ECO:0007669"/>
    <property type="project" value="TreeGrafter"/>
</dbReference>
<reference evidence="6 7" key="1">
    <citation type="journal article" date="2016" name="Mol. Biol. Evol.">
        <title>Comparative Genomics of Early-Diverging Mushroom-Forming Fungi Provides Insights into the Origins of Lignocellulose Decay Capabilities.</title>
        <authorList>
            <person name="Nagy L.G."/>
            <person name="Riley R."/>
            <person name="Tritt A."/>
            <person name="Adam C."/>
            <person name="Daum C."/>
            <person name="Floudas D."/>
            <person name="Sun H."/>
            <person name="Yadav J.S."/>
            <person name="Pangilinan J."/>
            <person name="Larsson K.H."/>
            <person name="Matsuura K."/>
            <person name="Barry K."/>
            <person name="Labutti K."/>
            <person name="Kuo R."/>
            <person name="Ohm R.A."/>
            <person name="Bhattacharya S.S."/>
            <person name="Shirouzu T."/>
            <person name="Yoshinaga Y."/>
            <person name="Martin F.M."/>
            <person name="Grigoriev I.V."/>
            <person name="Hibbett D.S."/>
        </authorList>
    </citation>
    <scope>NUCLEOTIDE SEQUENCE [LARGE SCALE GENOMIC DNA]</scope>
    <source>
        <strain evidence="6 7">CBS 109695</strain>
    </source>
</reference>
<dbReference type="GO" id="GO:0022627">
    <property type="term" value="C:cytosolic small ribosomal subunit"/>
    <property type="evidence" value="ECO:0007669"/>
    <property type="project" value="TreeGrafter"/>
</dbReference>
<dbReference type="OrthoDB" id="623277at2759"/>
<evidence type="ECO:0000259" key="5">
    <source>
        <dbReference type="SMART" id="SM01386"/>
    </source>
</evidence>
<dbReference type="Proteomes" id="UP000076532">
    <property type="component" value="Unassembled WGS sequence"/>
</dbReference>
<dbReference type="GO" id="GO:0003735">
    <property type="term" value="F:structural constituent of ribosome"/>
    <property type="evidence" value="ECO:0007669"/>
    <property type="project" value="InterPro"/>
</dbReference>
<organism evidence="6 7">
    <name type="scientific">Athelia psychrophila</name>
    <dbReference type="NCBI Taxonomy" id="1759441"/>
    <lineage>
        <taxon>Eukaryota</taxon>
        <taxon>Fungi</taxon>
        <taxon>Dikarya</taxon>
        <taxon>Basidiomycota</taxon>
        <taxon>Agaricomycotina</taxon>
        <taxon>Agaricomycetes</taxon>
        <taxon>Agaricomycetidae</taxon>
        <taxon>Atheliales</taxon>
        <taxon>Atheliaceae</taxon>
        <taxon>Athelia</taxon>
    </lineage>
</organism>
<evidence type="ECO:0000256" key="1">
    <source>
        <dbReference type="ARBA" id="ARBA00008434"/>
    </source>
</evidence>
<dbReference type="Gene3D" id="4.10.860.130">
    <property type="match status" value="1"/>
</dbReference>
<dbReference type="Gene3D" id="1.10.287.10">
    <property type="entry name" value="S15/NS1, RNA-binding"/>
    <property type="match status" value="1"/>
</dbReference>
<evidence type="ECO:0000313" key="7">
    <source>
        <dbReference type="Proteomes" id="UP000076532"/>
    </source>
</evidence>
<evidence type="ECO:0000256" key="2">
    <source>
        <dbReference type="ARBA" id="ARBA00022980"/>
    </source>
</evidence>
<proteinExistence type="inferred from homology"/>